<dbReference type="RefSeq" id="WP_272010746.1">
    <property type="nucleotide sequence ID" value="NZ_JAQNDN010000028.1"/>
</dbReference>
<dbReference type="InterPro" id="IPR013735">
    <property type="entry name" value="TF_NusA_N"/>
</dbReference>
<evidence type="ECO:0000313" key="2">
    <source>
        <dbReference type="EMBL" id="MDC0675556.1"/>
    </source>
</evidence>
<gene>
    <name evidence="2" type="ORF">POL58_47875</name>
</gene>
<accession>A0ABT5BN07</accession>
<evidence type="ECO:0000313" key="3">
    <source>
        <dbReference type="Proteomes" id="UP001217838"/>
    </source>
</evidence>
<protein>
    <submittedName>
        <fullName evidence="2">NusA N-terminal domain-containing protein</fullName>
    </submittedName>
</protein>
<organism evidence="2 3">
    <name type="scientific">Nannocystis radixulma</name>
    <dbReference type="NCBI Taxonomy" id="2995305"/>
    <lineage>
        <taxon>Bacteria</taxon>
        <taxon>Pseudomonadati</taxon>
        <taxon>Myxococcota</taxon>
        <taxon>Polyangia</taxon>
        <taxon>Nannocystales</taxon>
        <taxon>Nannocystaceae</taxon>
        <taxon>Nannocystis</taxon>
    </lineage>
</organism>
<dbReference type="EMBL" id="JAQNDN010000028">
    <property type="protein sequence ID" value="MDC0675556.1"/>
    <property type="molecule type" value="Genomic_DNA"/>
</dbReference>
<proteinExistence type="predicted"/>
<dbReference type="Gene3D" id="3.30.1480.10">
    <property type="entry name" value="NusA, N-terminal domain"/>
    <property type="match status" value="1"/>
</dbReference>
<name>A0ABT5BN07_9BACT</name>
<feature type="domain" description="Transcription factor NusA N-terminal" evidence="1">
    <location>
        <begin position="6"/>
        <end position="115"/>
    </location>
</feature>
<evidence type="ECO:0000259" key="1">
    <source>
        <dbReference type="Pfam" id="PF08529"/>
    </source>
</evidence>
<sequence>MNLSSEISRIAREQGRESDAVTHEFERAIVDAAAEAWGRERELEGQFNAETNAVEIYQLVRVVEHVDPSRTTREMDLAIAGGLGGEPGDELGLQVFYRDEDGEQAVHTAQQGYAQLLPPLAVLAAGLPFAGRPEWMRPLWPHRRMPWRFGRSVTLPALPEALDIIARFLDDAGAEVQRAGASPEQLEKARELGPMTGGLVALHERFGPSEGSDAEPLTWSGRALLSVDDALSRRDSMNEVMKILRADGAVDETWWNANWLPVFELDGAAADCLDPSTGSIVSWAKDVPERTVEAPSLDAWFSVIAIAAQSGLLAWEPKGMGLHCNHHLHPRAYQWFQDLQRLALPGFPRLAA</sequence>
<reference evidence="2 3" key="1">
    <citation type="submission" date="2022-11" db="EMBL/GenBank/DDBJ databases">
        <title>Minimal conservation of predation-associated metabolite biosynthetic gene clusters underscores biosynthetic potential of Myxococcota including descriptions for ten novel species: Archangium lansinium sp. nov., Myxococcus landrumus sp. nov., Nannocystis bai.</title>
        <authorList>
            <person name="Ahearne A."/>
            <person name="Stevens C."/>
            <person name="Dowd S."/>
        </authorList>
    </citation>
    <scope>NUCLEOTIDE SEQUENCE [LARGE SCALE GENOMIC DNA]</scope>
    <source>
        <strain evidence="2 3">NCELM</strain>
    </source>
</reference>
<dbReference type="SUPFAM" id="SSF69705">
    <property type="entry name" value="Transcription factor NusA, N-terminal domain"/>
    <property type="match status" value="1"/>
</dbReference>
<dbReference type="InterPro" id="IPR036555">
    <property type="entry name" value="NusA_N_sf"/>
</dbReference>
<comment type="caution">
    <text evidence="2">The sequence shown here is derived from an EMBL/GenBank/DDBJ whole genome shotgun (WGS) entry which is preliminary data.</text>
</comment>
<keyword evidence="3" id="KW-1185">Reference proteome</keyword>
<dbReference type="Pfam" id="PF08529">
    <property type="entry name" value="NusA_N"/>
    <property type="match status" value="1"/>
</dbReference>
<dbReference type="Proteomes" id="UP001217838">
    <property type="component" value="Unassembled WGS sequence"/>
</dbReference>